<accession>J9GRK2</accession>
<dbReference type="AlphaFoldDB" id="J9GRK2"/>
<protein>
    <submittedName>
        <fullName evidence="1">Uncharacterized protein</fullName>
    </submittedName>
</protein>
<sequence length="71" mass="8089">MVIPITLKNSLTMYYEDEQDTDIIGCLCTLLTPYKGHTEGEVVGDYGNEIVVRLTNGKEVVEYRDEVLIYD</sequence>
<comment type="caution">
    <text evidence="1">The sequence shown here is derived from an EMBL/GenBank/DDBJ whole genome shotgun (WGS) entry which is preliminary data.</text>
</comment>
<gene>
    <name evidence="1" type="ORF">EVA_09116</name>
</gene>
<evidence type="ECO:0000313" key="1">
    <source>
        <dbReference type="EMBL" id="EJX02780.1"/>
    </source>
</evidence>
<dbReference type="EMBL" id="AMCI01002415">
    <property type="protein sequence ID" value="EJX02780.1"/>
    <property type="molecule type" value="Genomic_DNA"/>
</dbReference>
<name>J9GRK2_9ZZZZ</name>
<organism evidence="1">
    <name type="scientific">gut metagenome</name>
    <dbReference type="NCBI Taxonomy" id="749906"/>
    <lineage>
        <taxon>unclassified sequences</taxon>
        <taxon>metagenomes</taxon>
        <taxon>organismal metagenomes</taxon>
    </lineage>
</organism>
<reference evidence="1" key="1">
    <citation type="journal article" date="2012" name="PLoS ONE">
        <title>Gene sets for utilization of primary and secondary nutrition supplies in the distal gut of endangered iberian lynx.</title>
        <authorList>
            <person name="Alcaide M."/>
            <person name="Messina E."/>
            <person name="Richter M."/>
            <person name="Bargiela R."/>
            <person name="Peplies J."/>
            <person name="Huws S.A."/>
            <person name="Newbold C.J."/>
            <person name="Golyshin P.N."/>
            <person name="Simon M.A."/>
            <person name="Lopez G."/>
            <person name="Yakimov M.M."/>
            <person name="Ferrer M."/>
        </authorList>
    </citation>
    <scope>NUCLEOTIDE SEQUENCE</scope>
</reference>
<proteinExistence type="predicted"/>